<dbReference type="Proteomes" id="UP000305929">
    <property type="component" value="Unassembled WGS sequence"/>
</dbReference>
<reference evidence="1 2" key="1">
    <citation type="submission" date="2019-04" db="EMBL/GenBank/DDBJ databases">
        <title>Streptomyces lasaliensis sp. nov., an Actinomycete isolated from soil which produces the polyether antibiotic lasalocid.</title>
        <authorList>
            <person name="Erwin G."/>
            <person name="Haber C."/>
        </authorList>
    </citation>
    <scope>NUCLEOTIDE SEQUENCE [LARGE SCALE GENOMIC DNA]</scope>
    <source>
        <strain evidence="1 2">X-537</strain>
    </source>
</reference>
<evidence type="ECO:0000313" key="2">
    <source>
        <dbReference type="Proteomes" id="UP000305929"/>
    </source>
</evidence>
<proteinExistence type="predicted"/>
<comment type="caution">
    <text evidence="1">The sequence shown here is derived from an EMBL/GenBank/DDBJ whole genome shotgun (WGS) entry which is preliminary data.</text>
</comment>
<gene>
    <name evidence="1" type="ORF">E4U91_27360</name>
</gene>
<sequence>MENKTYTFEHNGETIAFERDFSGLRSPKWLRENRRRDELDLLFTLIEEFGGEDVVAAVDDMDDTQFADFSEKLGKEMSKAMKEFGARANAAK</sequence>
<keyword evidence="2" id="KW-1185">Reference proteome</keyword>
<organism evidence="1 2">
    <name type="scientific">Streptomyces lasalocidi</name>
    <name type="common">Streptomyces lasaliensis</name>
    <dbReference type="NCBI Taxonomy" id="324833"/>
    <lineage>
        <taxon>Bacteria</taxon>
        <taxon>Bacillati</taxon>
        <taxon>Actinomycetota</taxon>
        <taxon>Actinomycetes</taxon>
        <taxon>Kitasatosporales</taxon>
        <taxon>Streptomycetaceae</taxon>
        <taxon>Streptomyces</taxon>
    </lineage>
</organism>
<name>A0A4U5WMM8_STRLS</name>
<dbReference type="EMBL" id="SZNQ01000001">
    <property type="protein sequence ID" value="TKT03445.1"/>
    <property type="molecule type" value="Genomic_DNA"/>
</dbReference>
<accession>A0A4U5WMM8</accession>
<protein>
    <submittedName>
        <fullName evidence="1">Uncharacterized protein</fullName>
    </submittedName>
</protein>
<evidence type="ECO:0000313" key="1">
    <source>
        <dbReference type="EMBL" id="TKT03445.1"/>
    </source>
</evidence>
<dbReference type="RefSeq" id="WP_137309293.1">
    <property type="nucleotide sequence ID" value="NZ_SZNQ01000001.1"/>
</dbReference>
<dbReference type="AlphaFoldDB" id="A0A4U5WMM8"/>